<keyword evidence="3" id="KW-1185">Reference proteome</keyword>
<gene>
    <name evidence="2" type="ORF">D9619_006881</name>
</gene>
<dbReference type="Proteomes" id="UP000567179">
    <property type="component" value="Unassembled WGS sequence"/>
</dbReference>
<evidence type="ECO:0000313" key="2">
    <source>
        <dbReference type="EMBL" id="KAF5316819.1"/>
    </source>
</evidence>
<dbReference type="SUPFAM" id="SSF89372">
    <property type="entry name" value="Fucose-specific lectin"/>
    <property type="match status" value="2"/>
</dbReference>
<dbReference type="Gene3D" id="2.120.10.70">
    <property type="entry name" value="Fucose-specific lectin"/>
    <property type="match status" value="2"/>
</dbReference>
<proteinExistence type="predicted"/>
<sequence>MASWGVGHLDVFVLGADSAAYQKRFLANSWTPSWTSLGGTFVHEPVALSTQEGSIDAFAIGVDGHLWWKRYVHDSDSWLPSLQGWYNLNLGSGSASTPGEWIDKPAVVSWGPDKINVFVVDRYHKLWRNYYNGWTWSGFVCLGGEHMHVPAVVSTAPKHLDIFSVGSDNVIYHKWFNGMVWGPHGVGGDWECTQQKCVGEVRAMTRPGDTTGIIDVFCVGWNSELYYKSGHAGGNGWKTWDYPWWRSLGVTSRSSPTVVALDTQRLQVFMTGSRTGLQGLVSNNGGITWKEEATGSMTTPIASAGKRDKNDYLSTLITSFNHSTSLYKPPVVPLTRLTSG</sequence>
<feature type="domain" description="PLL-like beta propeller" evidence="1">
    <location>
        <begin position="7"/>
        <end position="240"/>
    </location>
</feature>
<evidence type="ECO:0000259" key="1">
    <source>
        <dbReference type="Pfam" id="PF26607"/>
    </source>
</evidence>
<dbReference type="Pfam" id="PF26607">
    <property type="entry name" value="DUF8189"/>
    <property type="match status" value="1"/>
</dbReference>
<protein>
    <recommendedName>
        <fullName evidence="1">PLL-like beta propeller domain-containing protein</fullName>
    </recommendedName>
</protein>
<comment type="caution">
    <text evidence="2">The sequence shown here is derived from an EMBL/GenBank/DDBJ whole genome shotgun (WGS) entry which is preliminary data.</text>
</comment>
<organism evidence="2 3">
    <name type="scientific">Psilocybe cf. subviscida</name>
    <dbReference type="NCBI Taxonomy" id="2480587"/>
    <lineage>
        <taxon>Eukaryota</taxon>
        <taxon>Fungi</taxon>
        <taxon>Dikarya</taxon>
        <taxon>Basidiomycota</taxon>
        <taxon>Agaricomycotina</taxon>
        <taxon>Agaricomycetes</taxon>
        <taxon>Agaricomycetidae</taxon>
        <taxon>Agaricales</taxon>
        <taxon>Agaricineae</taxon>
        <taxon>Strophariaceae</taxon>
        <taxon>Psilocybe</taxon>
    </lineage>
</organism>
<evidence type="ECO:0000313" key="3">
    <source>
        <dbReference type="Proteomes" id="UP000567179"/>
    </source>
</evidence>
<dbReference type="AlphaFoldDB" id="A0A8H5B4Y8"/>
<dbReference type="OrthoDB" id="2869836at2759"/>
<dbReference type="EMBL" id="JAACJJ010000042">
    <property type="protein sequence ID" value="KAF5316819.1"/>
    <property type="molecule type" value="Genomic_DNA"/>
</dbReference>
<accession>A0A8H5B4Y8</accession>
<dbReference type="InterPro" id="IPR058502">
    <property type="entry name" value="PLL-like_beta-prop"/>
</dbReference>
<reference evidence="2 3" key="1">
    <citation type="journal article" date="2020" name="ISME J.">
        <title>Uncovering the hidden diversity of litter-decomposition mechanisms in mushroom-forming fungi.</title>
        <authorList>
            <person name="Floudas D."/>
            <person name="Bentzer J."/>
            <person name="Ahren D."/>
            <person name="Johansson T."/>
            <person name="Persson P."/>
            <person name="Tunlid A."/>
        </authorList>
    </citation>
    <scope>NUCLEOTIDE SEQUENCE [LARGE SCALE GENOMIC DNA]</scope>
    <source>
        <strain evidence="2 3">CBS 101986</strain>
    </source>
</reference>
<name>A0A8H5B4Y8_9AGAR</name>